<feature type="compositionally biased region" description="Polar residues" evidence="1">
    <location>
        <begin position="312"/>
        <end position="324"/>
    </location>
</feature>
<evidence type="ECO:0000313" key="2">
    <source>
        <dbReference type="EMBL" id="KLU87194.1"/>
    </source>
</evidence>
<reference evidence="3" key="4">
    <citation type="journal article" date="2015" name="G3 (Bethesda)">
        <title>Genome sequences of three phytopathogenic species of the Magnaporthaceae family of fungi.</title>
        <authorList>
            <person name="Okagaki L.H."/>
            <person name="Nunes C.C."/>
            <person name="Sailsbery J."/>
            <person name="Clay B."/>
            <person name="Brown D."/>
            <person name="John T."/>
            <person name="Oh Y."/>
            <person name="Young N."/>
            <person name="Fitzgerald M."/>
            <person name="Haas B.J."/>
            <person name="Zeng Q."/>
            <person name="Young S."/>
            <person name="Adiconis X."/>
            <person name="Fan L."/>
            <person name="Levin J.Z."/>
            <person name="Mitchell T.K."/>
            <person name="Okubara P.A."/>
            <person name="Farman M.L."/>
            <person name="Kohn L.M."/>
            <person name="Birren B."/>
            <person name="Ma L.-J."/>
            <person name="Dean R.A."/>
        </authorList>
    </citation>
    <scope>NUCLEOTIDE SEQUENCE</scope>
    <source>
        <strain evidence="3">ATCC 64411 / 73-15</strain>
    </source>
</reference>
<reference evidence="4" key="2">
    <citation type="submission" date="2010-05" db="EMBL/GenBank/DDBJ databases">
        <title>The genome sequence of Magnaporthe poae strain ATCC 64411.</title>
        <authorList>
            <person name="Ma L.-J."/>
            <person name="Dead R."/>
            <person name="Young S."/>
            <person name="Zeng Q."/>
            <person name="Koehrsen M."/>
            <person name="Alvarado L."/>
            <person name="Berlin A."/>
            <person name="Chapman S.B."/>
            <person name="Chen Z."/>
            <person name="Freedman E."/>
            <person name="Gellesch M."/>
            <person name="Goldberg J."/>
            <person name="Griggs A."/>
            <person name="Gujja S."/>
            <person name="Heilman E.R."/>
            <person name="Heiman D."/>
            <person name="Hepburn T."/>
            <person name="Howarth C."/>
            <person name="Jen D."/>
            <person name="Larson L."/>
            <person name="Mehta T."/>
            <person name="Neiman D."/>
            <person name="Pearson M."/>
            <person name="Roberts A."/>
            <person name="Saif S."/>
            <person name="Shea T."/>
            <person name="Shenoy N."/>
            <person name="Sisk P."/>
            <person name="Stolte C."/>
            <person name="Sykes S."/>
            <person name="Walk T."/>
            <person name="White J."/>
            <person name="Yandava C."/>
            <person name="Haas B."/>
            <person name="Nusbaum C."/>
            <person name="Birren B."/>
        </authorList>
    </citation>
    <scope>NUCLEOTIDE SEQUENCE [LARGE SCALE GENOMIC DNA]</scope>
    <source>
        <strain evidence="4">ATCC 64411 / 73-15</strain>
    </source>
</reference>
<dbReference type="Proteomes" id="UP000011715">
    <property type="component" value="Unassembled WGS sequence"/>
</dbReference>
<reference evidence="3" key="5">
    <citation type="submission" date="2015-06" db="UniProtKB">
        <authorList>
            <consortium name="EnsemblFungi"/>
        </authorList>
    </citation>
    <scope>IDENTIFICATION</scope>
    <source>
        <strain evidence="3">ATCC 64411</strain>
    </source>
</reference>
<accession>A0A0C4E1D7</accession>
<keyword evidence="4" id="KW-1185">Reference proteome</keyword>
<dbReference type="EMBL" id="ADBL01001490">
    <property type="status" value="NOT_ANNOTATED_CDS"/>
    <property type="molecule type" value="Genomic_DNA"/>
</dbReference>
<dbReference type="AlphaFoldDB" id="A0A0C4E1D7"/>
<reference evidence="2" key="1">
    <citation type="submission" date="2010-05" db="EMBL/GenBank/DDBJ databases">
        <title>The Genome Sequence of Magnaporthe poae strain ATCC 64411.</title>
        <authorList>
            <consortium name="The Broad Institute Genome Sequencing Platform"/>
            <consortium name="Broad Institute Genome Sequencing Center for Infectious Disease"/>
            <person name="Ma L.-J."/>
            <person name="Dead R."/>
            <person name="Young S."/>
            <person name="Zeng Q."/>
            <person name="Koehrsen M."/>
            <person name="Alvarado L."/>
            <person name="Berlin A."/>
            <person name="Chapman S.B."/>
            <person name="Chen Z."/>
            <person name="Freedman E."/>
            <person name="Gellesch M."/>
            <person name="Goldberg J."/>
            <person name="Griggs A."/>
            <person name="Gujja S."/>
            <person name="Heilman E.R."/>
            <person name="Heiman D."/>
            <person name="Hepburn T."/>
            <person name="Howarth C."/>
            <person name="Jen D."/>
            <person name="Larson L."/>
            <person name="Mehta T."/>
            <person name="Neiman D."/>
            <person name="Pearson M."/>
            <person name="Roberts A."/>
            <person name="Saif S."/>
            <person name="Shea T."/>
            <person name="Shenoy N."/>
            <person name="Sisk P."/>
            <person name="Stolte C."/>
            <person name="Sykes S."/>
            <person name="Walk T."/>
            <person name="White J."/>
            <person name="Yandava C."/>
            <person name="Haas B."/>
            <person name="Nusbaum C."/>
            <person name="Birren B."/>
        </authorList>
    </citation>
    <scope>NUCLEOTIDE SEQUENCE</scope>
    <source>
        <strain evidence="2">ATCC 64411</strain>
    </source>
</reference>
<feature type="region of interest" description="Disordered" evidence="1">
    <location>
        <begin position="472"/>
        <end position="505"/>
    </location>
</feature>
<dbReference type="eggNOG" id="ENOG502SRZH">
    <property type="taxonomic scope" value="Eukaryota"/>
</dbReference>
<dbReference type="OrthoDB" id="3439209at2759"/>
<feature type="compositionally biased region" description="Basic and acidic residues" evidence="1">
    <location>
        <begin position="597"/>
        <end position="616"/>
    </location>
</feature>
<evidence type="ECO:0000256" key="1">
    <source>
        <dbReference type="SAM" id="MobiDB-lite"/>
    </source>
</evidence>
<feature type="region of interest" description="Disordered" evidence="1">
    <location>
        <begin position="284"/>
        <end position="334"/>
    </location>
</feature>
<protein>
    <recommendedName>
        <fullName evidence="5">Myb-like domain-containing protein</fullName>
    </recommendedName>
</protein>
<gene>
    <name evidence="2" type="ORF">MAPG_06196</name>
</gene>
<evidence type="ECO:0000313" key="3">
    <source>
        <dbReference type="EnsemblFungi" id="MAPG_06196T0"/>
    </source>
</evidence>
<dbReference type="EnsemblFungi" id="MAPG_06196T0">
    <property type="protein sequence ID" value="MAPG_06196T0"/>
    <property type="gene ID" value="MAPG_06196"/>
</dbReference>
<feature type="region of interest" description="Disordered" evidence="1">
    <location>
        <begin position="893"/>
        <end position="914"/>
    </location>
</feature>
<organism evidence="3 4">
    <name type="scientific">Magnaporthiopsis poae (strain ATCC 64411 / 73-15)</name>
    <name type="common">Kentucky bluegrass fungus</name>
    <name type="synonym">Magnaporthe poae</name>
    <dbReference type="NCBI Taxonomy" id="644358"/>
    <lineage>
        <taxon>Eukaryota</taxon>
        <taxon>Fungi</taxon>
        <taxon>Dikarya</taxon>
        <taxon>Ascomycota</taxon>
        <taxon>Pezizomycotina</taxon>
        <taxon>Sordariomycetes</taxon>
        <taxon>Sordariomycetidae</taxon>
        <taxon>Magnaporthales</taxon>
        <taxon>Magnaporthaceae</taxon>
        <taxon>Magnaporthiopsis</taxon>
    </lineage>
</organism>
<evidence type="ECO:0008006" key="5">
    <source>
        <dbReference type="Google" id="ProtNLM"/>
    </source>
</evidence>
<reference evidence="2" key="3">
    <citation type="submission" date="2011-03" db="EMBL/GenBank/DDBJ databases">
        <title>Annotation of Magnaporthe poae ATCC 64411.</title>
        <authorList>
            <person name="Ma L.-J."/>
            <person name="Dead R."/>
            <person name="Young S.K."/>
            <person name="Zeng Q."/>
            <person name="Gargeya S."/>
            <person name="Fitzgerald M."/>
            <person name="Haas B."/>
            <person name="Abouelleil A."/>
            <person name="Alvarado L."/>
            <person name="Arachchi H.M."/>
            <person name="Berlin A."/>
            <person name="Brown A."/>
            <person name="Chapman S.B."/>
            <person name="Chen Z."/>
            <person name="Dunbar C."/>
            <person name="Freedman E."/>
            <person name="Gearin G."/>
            <person name="Gellesch M."/>
            <person name="Goldberg J."/>
            <person name="Griggs A."/>
            <person name="Gujja S."/>
            <person name="Heiman D."/>
            <person name="Howarth C."/>
            <person name="Larson L."/>
            <person name="Lui A."/>
            <person name="MacDonald P.J.P."/>
            <person name="Mehta T."/>
            <person name="Montmayeur A."/>
            <person name="Murphy C."/>
            <person name="Neiman D."/>
            <person name="Pearson M."/>
            <person name="Priest M."/>
            <person name="Roberts A."/>
            <person name="Saif S."/>
            <person name="Shea T."/>
            <person name="Shenoy N."/>
            <person name="Sisk P."/>
            <person name="Stolte C."/>
            <person name="Sykes S."/>
            <person name="Yandava C."/>
            <person name="Wortman J."/>
            <person name="Nusbaum C."/>
            <person name="Birren B."/>
        </authorList>
    </citation>
    <scope>NUCLEOTIDE SEQUENCE</scope>
    <source>
        <strain evidence="2">ATCC 64411</strain>
    </source>
</reference>
<proteinExistence type="predicted"/>
<feature type="region of interest" description="Disordered" evidence="1">
    <location>
        <begin position="565"/>
        <end position="721"/>
    </location>
</feature>
<evidence type="ECO:0000313" key="4">
    <source>
        <dbReference type="Proteomes" id="UP000011715"/>
    </source>
</evidence>
<feature type="region of interest" description="Disordered" evidence="1">
    <location>
        <begin position="518"/>
        <end position="545"/>
    </location>
</feature>
<feature type="region of interest" description="Disordered" evidence="1">
    <location>
        <begin position="1"/>
        <end position="24"/>
    </location>
</feature>
<feature type="compositionally biased region" description="Basic and acidic residues" evidence="1">
    <location>
        <begin position="493"/>
        <end position="503"/>
    </location>
</feature>
<feature type="compositionally biased region" description="Basic and acidic residues" evidence="1">
    <location>
        <begin position="301"/>
        <end position="311"/>
    </location>
</feature>
<name>A0A0C4E1D7_MAGP6</name>
<feature type="compositionally biased region" description="Pro residues" evidence="1">
    <location>
        <begin position="81"/>
        <end position="90"/>
    </location>
</feature>
<dbReference type="STRING" id="644358.A0A0C4E1D7"/>
<dbReference type="VEuPathDB" id="FungiDB:MAPG_06196"/>
<feature type="compositionally biased region" description="Low complexity" evidence="1">
    <location>
        <begin position="284"/>
        <end position="293"/>
    </location>
</feature>
<dbReference type="EMBL" id="GL876970">
    <property type="protein sequence ID" value="KLU87194.1"/>
    <property type="molecule type" value="Genomic_DNA"/>
</dbReference>
<sequence length="914" mass="98949">MTPEQPSLDPHANGGRQFLDTQSSANALPTINSLSLAPTTVKFGWEQALDDDRREPYQQNQYEDQRHPAEGSLPLIQGVINPPPPPPHLPTGPDREHPVPSSVLVGTGGPHSLAALSLPTGQPWQYYQHHHNQLAWPTAGVAVNDASLGLSGDRAGAYMHHGGVGPSSFQPNGFDQHGHCHGGAGGVNSASYGAPASFGSLASQQGVDVFENQVVDALSIPQDGWAMHVDQAQARQSHLEQQAITYQPGLAATFWPYQHQHQQQYSQQQGQQHQLPIDPAAALAAAGYQQQGQRSLSYHPDPPHGQDDHSSRSAQSHLAYQPSQPLGPGIGLPASDTLTMVRRGGRSNDAGGVAHGGCYSSPSSPEHLPGHNPFDFLPSQGLPPFKPELQGQQLDTNNEPVFSQSCWVTTPPPSRGQWSVDNTQYADEIMFPQGHSTHHGIPADSWYARATADPGSGHVATVSPKDIRFASMAPPPAASDETFRTNLFGGDGSGHDNDNDDGRYALNAQADPSKLYLDRLSPSLPTSDWSQQQQQQHANLPAGLTGQPGHDLLYLAMVEGIDIPGSNSGTVADRDRRSGADRQSSSVRQKKPSRPHQRLEMIPKPRRQHPTDEAQYRRASAIPDLRPSGPVMHRRTSLSQQGTSTAAAATASALLPPSMTDIMHQRPGVPPRRRSSMSTAGNKLKRRSGDDSHVQHPYQGDWEIQPMPDESSPYPQEDERDEAAAMPAAPMHYVAVAPRAPLPTAQPALAAAALAAAAAAALPQLDDTQSFPAGASKQAQDEFLLRMRRLGMPYKTILANGNFDVEEATLRTRHRSLVKRPEERPRVPEWTAIDDKLLERAVTDLNSDQYKNKNDKVVIPWAKVGPYIKKNGGTHEFGPQACHKRWDELAASARLRGSLTDQNKKSGGRGRASR</sequence>
<feature type="region of interest" description="Disordered" evidence="1">
    <location>
        <begin position="47"/>
        <end position="97"/>
    </location>
</feature>
<feature type="compositionally biased region" description="Low complexity" evidence="1">
    <location>
        <begin position="637"/>
        <end position="655"/>
    </location>
</feature>